<comment type="caution">
    <text evidence="1">The sequence shown here is derived from an EMBL/GenBank/DDBJ whole genome shotgun (WGS) entry which is preliminary data.</text>
</comment>
<name>A0A8T1QNM4_CARIL</name>
<protein>
    <submittedName>
        <fullName evidence="1">Uncharacterized protein</fullName>
    </submittedName>
</protein>
<accession>A0A8T1QNM4</accession>
<dbReference type="AlphaFoldDB" id="A0A8T1QNM4"/>
<dbReference type="Proteomes" id="UP000811609">
    <property type="component" value="Chromosome 5"/>
</dbReference>
<evidence type="ECO:0000313" key="1">
    <source>
        <dbReference type="EMBL" id="KAG6655714.1"/>
    </source>
</evidence>
<organism evidence="1 2">
    <name type="scientific">Carya illinoinensis</name>
    <name type="common">Pecan</name>
    <dbReference type="NCBI Taxonomy" id="32201"/>
    <lineage>
        <taxon>Eukaryota</taxon>
        <taxon>Viridiplantae</taxon>
        <taxon>Streptophyta</taxon>
        <taxon>Embryophyta</taxon>
        <taxon>Tracheophyta</taxon>
        <taxon>Spermatophyta</taxon>
        <taxon>Magnoliopsida</taxon>
        <taxon>eudicotyledons</taxon>
        <taxon>Gunneridae</taxon>
        <taxon>Pentapetalae</taxon>
        <taxon>rosids</taxon>
        <taxon>fabids</taxon>
        <taxon>Fagales</taxon>
        <taxon>Juglandaceae</taxon>
        <taxon>Carya</taxon>
    </lineage>
</organism>
<dbReference type="EMBL" id="CM031813">
    <property type="protein sequence ID" value="KAG6655714.1"/>
    <property type="molecule type" value="Genomic_DNA"/>
</dbReference>
<proteinExistence type="predicted"/>
<sequence>MMFEALNNCYVPYMSVIELEQEVTSNFICLIVI</sequence>
<evidence type="ECO:0000313" key="2">
    <source>
        <dbReference type="Proteomes" id="UP000811609"/>
    </source>
</evidence>
<gene>
    <name evidence="1" type="ORF">CIPAW_05G234700</name>
</gene>
<reference evidence="1" key="1">
    <citation type="submission" date="2020-12" db="EMBL/GenBank/DDBJ databases">
        <title>WGS assembly of Carya illinoinensis cv. Pawnee.</title>
        <authorList>
            <person name="Platts A."/>
            <person name="Shu S."/>
            <person name="Wright S."/>
            <person name="Barry K."/>
            <person name="Edger P."/>
            <person name="Pires J.C."/>
            <person name="Schmutz J."/>
        </authorList>
    </citation>
    <scope>NUCLEOTIDE SEQUENCE</scope>
    <source>
        <tissue evidence="1">Leaf</tissue>
    </source>
</reference>
<keyword evidence="2" id="KW-1185">Reference proteome</keyword>